<gene>
    <name evidence="1" type="ORF">JBS370_LOCUS34513</name>
</gene>
<evidence type="ECO:0000313" key="1">
    <source>
        <dbReference type="EMBL" id="CAF4161257.1"/>
    </source>
</evidence>
<dbReference type="Gene3D" id="3.30.420.40">
    <property type="match status" value="1"/>
</dbReference>
<accession>A0A819YN51</accession>
<protein>
    <submittedName>
        <fullName evidence="1">Uncharacterized protein</fullName>
    </submittedName>
</protein>
<reference evidence="1" key="1">
    <citation type="submission" date="2021-02" db="EMBL/GenBank/DDBJ databases">
        <authorList>
            <person name="Nowell W R."/>
        </authorList>
    </citation>
    <scope>NUCLEOTIDE SEQUENCE</scope>
</reference>
<organism evidence="1 2">
    <name type="scientific">Rotaria sordida</name>
    <dbReference type="NCBI Taxonomy" id="392033"/>
    <lineage>
        <taxon>Eukaryota</taxon>
        <taxon>Metazoa</taxon>
        <taxon>Spiralia</taxon>
        <taxon>Gnathifera</taxon>
        <taxon>Rotifera</taxon>
        <taxon>Eurotatoria</taxon>
        <taxon>Bdelloidea</taxon>
        <taxon>Philodinida</taxon>
        <taxon>Philodinidae</taxon>
        <taxon>Rotaria</taxon>
    </lineage>
</organism>
<proteinExistence type="predicted"/>
<sequence>MIQNLSINQIYHSLRILDIETSCDDTAAAVVDGQRTILIPIVAEIMKDIEWNSTHEMKLHEHPLVQDMTGGVVIG</sequence>
<evidence type="ECO:0000313" key="2">
    <source>
        <dbReference type="Proteomes" id="UP000663836"/>
    </source>
</evidence>
<dbReference type="EMBL" id="CAJOBD010011009">
    <property type="protein sequence ID" value="CAF4161257.1"/>
    <property type="molecule type" value="Genomic_DNA"/>
</dbReference>
<dbReference type="Proteomes" id="UP000663836">
    <property type="component" value="Unassembled WGS sequence"/>
</dbReference>
<comment type="caution">
    <text evidence="1">The sequence shown here is derived from an EMBL/GenBank/DDBJ whole genome shotgun (WGS) entry which is preliminary data.</text>
</comment>
<dbReference type="AlphaFoldDB" id="A0A819YN51"/>
<name>A0A819YN51_9BILA</name>